<dbReference type="Proteomes" id="UP001432216">
    <property type="component" value="Chromosome 10"/>
</dbReference>
<evidence type="ECO:0000313" key="7">
    <source>
        <dbReference type="Proteomes" id="UP001432216"/>
    </source>
</evidence>
<dbReference type="InterPro" id="IPR057326">
    <property type="entry name" value="KR_dom"/>
</dbReference>
<evidence type="ECO:0000313" key="6">
    <source>
        <dbReference type="EMBL" id="WVO24376.1"/>
    </source>
</evidence>
<comment type="similarity">
    <text evidence="1">Belongs to the short-chain dehydrogenases/reductases (SDR) family.</text>
</comment>
<dbReference type="Gene3D" id="3.40.50.720">
    <property type="entry name" value="NAD(P)-binding Rossmann-like Domain"/>
    <property type="match status" value="1"/>
</dbReference>
<dbReference type="PANTHER" id="PTHR43008:SF4">
    <property type="entry name" value="CHAIN DEHYDROGENASE, PUTATIVE (AFU_ORTHOLOGUE AFUA_4G08710)-RELATED"/>
    <property type="match status" value="1"/>
</dbReference>
<protein>
    <recommendedName>
        <fullName evidence="5">Ketoreductase domain-containing protein</fullName>
    </recommendedName>
</protein>
<dbReference type="SMART" id="SM00822">
    <property type="entry name" value="PKS_KR"/>
    <property type="match status" value="1"/>
</dbReference>
<feature type="compositionally biased region" description="Basic and acidic residues" evidence="4">
    <location>
        <begin position="1"/>
        <end position="22"/>
    </location>
</feature>
<dbReference type="PANTHER" id="PTHR43008">
    <property type="entry name" value="BENZIL REDUCTASE"/>
    <property type="match status" value="1"/>
</dbReference>
<name>A0ABZ2B4J4_9TREE</name>
<organism evidence="6 7">
    <name type="scientific">Cryptococcus decagattii</name>
    <dbReference type="NCBI Taxonomy" id="1859122"/>
    <lineage>
        <taxon>Eukaryota</taxon>
        <taxon>Fungi</taxon>
        <taxon>Dikarya</taxon>
        <taxon>Basidiomycota</taxon>
        <taxon>Agaricomycotina</taxon>
        <taxon>Tremellomycetes</taxon>
        <taxon>Tremellales</taxon>
        <taxon>Cryptococcaceae</taxon>
        <taxon>Cryptococcus</taxon>
        <taxon>Cryptococcus gattii species complex</taxon>
    </lineage>
</organism>
<keyword evidence="2" id="KW-0521">NADP</keyword>
<evidence type="ECO:0000256" key="3">
    <source>
        <dbReference type="ARBA" id="ARBA00023002"/>
    </source>
</evidence>
<dbReference type="PROSITE" id="PS00061">
    <property type="entry name" value="ADH_SHORT"/>
    <property type="match status" value="1"/>
</dbReference>
<dbReference type="Pfam" id="PF13561">
    <property type="entry name" value="adh_short_C2"/>
    <property type="match status" value="1"/>
</dbReference>
<dbReference type="EMBL" id="CP143815">
    <property type="protein sequence ID" value="WVO24376.1"/>
    <property type="molecule type" value="Genomic_DNA"/>
</dbReference>
<evidence type="ECO:0000259" key="5">
    <source>
        <dbReference type="SMART" id="SM00822"/>
    </source>
</evidence>
<keyword evidence="3" id="KW-0560">Oxidoreductase</keyword>
<feature type="region of interest" description="Disordered" evidence="4">
    <location>
        <begin position="1"/>
        <end position="36"/>
    </location>
</feature>
<gene>
    <name evidence="6" type="ORF">IAS62_005741</name>
</gene>
<dbReference type="InterPro" id="IPR020904">
    <property type="entry name" value="Sc_DH/Rdtase_CS"/>
</dbReference>
<evidence type="ECO:0000256" key="2">
    <source>
        <dbReference type="ARBA" id="ARBA00022857"/>
    </source>
</evidence>
<feature type="domain" description="Ketoreductase" evidence="5">
    <location>
        <begin position="88"/>
        <end position="275"/>
    </location>
</feature>
<dbReference type="RefSeq" id="XP_064723615.1">
    <property type="nucleotide sequence ID" value="XM_064867543.1"/>
</dbReference>
<evidence type="ECO:0000256" key="1">
    <source>
        <dbReference type="ARBA" id="ARBA00006484"/>
    </source>
</evidence>
<reference evidence="6 7" key="1">
    <citation type="submission" date="2024-01" db="EMBL/GenBank/DDBJ databases">
        <title>Comparative genomics of Cryptococcus and Kwoniella reveals pathogenesis evolution and contrasting modes of karyotype evolution via chromosome fusion or intercentromeric recombination.</title>
        <authorList>
            <person name="Coelho M.A."/>
            <person name="David-Palma M."/>
            <person name="Shea T."/>
            <person name="Bowers K."/>
            <person name="McGinley-Smith S."/>
            <person name="Mohammad A.W."/>
            <person name="Gnirke A."/>
            <person name="Yurkov A.M."/>
            <person name="Nowrousian M."/>
            <person name="Sun S."/>
            <person name="Cuomo C.A."/>
            <person name="Heitman J."/>
        </authorList>
    </citation>
    <scope>NUCLEOTIDE SEQUENCE [LARGE SCALE GENOMIC DNA]</scope>
    <source>
        <strain evidence="6 7">7685027</strain>
    </source>
</reference>
<dbReference type="GeneID" id="89992511"/>
<keyword evidence="7" id="KW-1185">Reference proteome</keyword>
<dbReference type="InterPro" id="IPR002347">
    <property type="entry name" value="SDR_fam"/>
</dbReference>
<proteinExistence type="inferred from homology"/>
<dbReference type="SUPFAM" id="SSF51735">
    <property type="entry name" value="NAD(P)-binding Rossmann-fold domains"/>
    <property type="match status" value="1"/>
</dbReference>
<dbReference type="PRINTS" id="PR00081">
    <property type="entry name" value="GDHRDH"/>
</dbReference>
<accession>A0ABZ2B4J4</accession>
<dbReference type="InterPro" id="IPR036291">
    <property type="entry name" value="NAD(P)-bd_dom_sf"/>
</dbReference>
<evidence type="ECO:0000256" key="4">
    <source>
        <dbReference type="SAM" id="MobiDB-lite"/>
    </source>
</evidence>
<sequence length="340" mass="36795">MPESRDRATDRLENDDQPRSRNENFGPRNGISLNNPPIMTVESSNVAQNFESGEEVIDLAVAGQPQREDATLLVSLKTPQLFSLAKQGVIVTGGARGLGLAMAISLLEASAGHVYCVDILPSPVADEWSLAQRTAKEFGSKIEYRRLDITDEEAVTSTFADIYSTCSYPVKGLFAAAGIQQMIPALDYPAKDFRRIMEVNVTGTFLTVQAAAREMKARNIAGSIVITASMSGSIANKGLTCMAYNTSKSALLQLCRSVAAEWGQYGIRVNTLSPGYIRTAMTDGLLVELPDLEQEWLRGSMLNRLSTPDEYRGPLLFLLSNASSFVTGADLLVDGGHTAF</sequence>